<feature type="active site" evidence="5 6">
    <location>
        <position position="147"/>
    </location>
</feature>
<dbReference type="InterPro" id="IPR050085">
    <property type="entry name" value="AGPR"/>
</dbReference>
<dbReference type="GO" id="GO:0070401">
    <property type="term" value="F:NADP+ binding"/>
    <property type="evidence" value="ECO:0007669"/>
    <property type="project" value="InterPro"/>
</dbReference>
<dbReference type="Pfam" id="PF01118">
    <property type="entry name" value="Semialdhyde_dh"/>
    <property type="match status" value="1"/>
</dbReference>
<dbReference type="UniPathway" id="UPA00068">
    <property type="reaction ID" value="UER00108"/>
</dbReference>
<comment type="similarity">
    <text evidence="5">Belongs to the NAGSA dehydrogenase family. Type 1 subfamily.</text>
</comment>
<dbReference type="InterPro" id="IPR023013">
    <property type="entry name" value="AGPR_AS"/>
</dbReference>
<evidence type="ECO:0000256" key="2">
    <source>
        <dbReference type="ARBA" id="ARBA00022605"/>
    </source>
</evidence>
<dbReference type="GO" id="GO:0051287">
    <property type="term" value="F:NAD binding"/>
    <property type="evidence" value="ECO:0007669"/>
    <property type="project" value="InterPro"/>
</dbReference>
<sequence length="335" mass="36814">MIDIGIIGASGYTGLELIKILINHPEFNIKYLATSKGGEELSKLHPSLKNVFDISISKADVSKIPSSCKLVFLALPHKTAAAYAKELLKRGIKVVDLSADYRLELDAYEKHYCEHEDKKNLSSAVYGLPELNREKITQANLIANPGCYPTVSLLCILPFIDFIDFDAPIIIDAKSGVSGAGKTPNEGVHFVAVNDNIKSYAPLTHRHAPEIEEKISIASGKSSKVVFVPHLLPMTRGMLSSCYVSLKEEINEKEVLEKFYKNAEFVRIYDEPVNIKTSVGTNFCDIYTKRDGKTLFISGSIDNLLRGASSQAVVNANLMCELDENTGIPSISYAP</sequence>
<dbReference type="Pfam" id="PF22698">
    <property type="entry name" value="Semialdhyde_dhC_1"/>
    <property type="match status" value="1"/>
</dbReference>
<dbReference type="GO" id="GO:0005737">
    <property type="term" value="C:cytoplasm"/>
    <property type="evidence" value="ECO:0007669"/>
    <property type="project" value="UniProtKB-SubCell"/>
</dbReference>
<dbReference type="EMBL" id="CACVAW010000030">
    <property type="protein sequence ID" value="CAA6808055.1"/>
    <property type="molecule type" value="Genomic_DNA"/>
</dbReference>
<dbReference type="GO" id="GO:0003942">
    <property type="term" value="F:N-acetyl-gamma-glutamyl-phosphate reductase activity"/>
    <property type="evidence" value="ECO:0007669"/>
    <property type="project" value="UniProtKB-UniRule"/>
</dbReference>
<dbReference type="InterPro" id="IPR000706">
    <property type="entry name" value="AGPR_type-1"/>
</dbReference>
<keyword evidence="5" id="KW-0963">Cytoplasm</keyword>
<dbReference type="GO" id="GO:0006526">
    <property type="term" value="P:L-arginine biosynthetic process"/>
    <property type="evidence" value="ECO:0007669"/>
    <property type="project" value="UniProtKB-UniRule"/>
</dbReference>
<dbReference type="InterPro" id="IPR058924">
    <property type="entry name" value="AGPR_dimerisation_dom"/>
</dbReference>
<dbReference type="CDD" id="cd17895">
    <property type="entry name" value="AGPR_1_N"/>
    <property type="match status" value="1"/>
</dbReference>
<organism evidence="8">
    <name type="scientific">uncultured Campylobacterales bacterium</name>
    <dbReference type="NCBI Taxonomy" id="352960"/>
    <lineage>
        <taxon>Bacteria</taxon>
        <taxon>Pseudomonadati</taxon>
        <taxon>Campylobacterota</taxon>
        <taxon>Epsilonproteobacteria</taxon>
        <taxon>Campylobacterales</taxon>
        <taxon>environmental samples</taxon>
    </lineage>
</organism>
<comment type="subcellular location">
    <subcellularLocation>
        <location evidence="5">Cytoplasm</location>
    </subcellularLocation>
</comment>
<dbReference type="Gene3D" id="3.30.360.10">
    <property type="entry name" value="Dihydrodipicolinate Reductase, domain 2"/>
    <property type="match status" value="1"/>
</dbReference>
<gene>
    <name evidence="5" type="primary">argC</name>
    <name evidence="8" type="ORF">HELGO_WM15967</name>
</gene>
<dbReference type="Gene3D" id="3.40.50.720">
    <property type="entry name" value="NAD(P)-binding Rossmann-like Domain"/>
    <property type="match status" value="1"/>
</dbReference>
<evidence type="ECO:0000256" key="1">
    <source>
        <dbReference type="ARBA" id="ARBA00022571"/>
    </source>
</evidence>
<dbReference type="SUPFAM" id="SSF55347">
    <property type="entry name" value="Glyceraldehyde-3-phosphate dehydrogenase-like, C-terminal domain"/>
    <property type="match status" value="1"/>
</dbReference>
<dbReference type="PROSITE" id="PS01224">
    <property type="entry name" value="ARGC"/>
    <property type="match status" value="1"/>
</dbReference>
<reference evidence="8" key="1">
    <citation type="submission" date="2020-01" db="EMBL/GenBank/DDBJ databases">
        <authorList>
            <person name="Meier V. D."/>
            <person name="Meier V D."/>
        </authorList>
    </citation>
    <scope>NUCLEOTIDE SEQUENCE</scope>
    <source>
        <strain evidence="8">HLG_WM_MAG_12</strain>
    </source>
</reference>
<protein>
    <recommendedName>
        <fullName evidence="5">N-acetyl-gamma-glutamyl-phosphate reductase</fullName>
        <shortName evidence="5">AGPR</shortName>
        <ecNumber evidence="5">1.2.1.38</ecNumber>
    </recommendedName>
    <alternativeName>
        <fullName evidence="5">N-acetyl-glutamate semialdehyde dehydrogenase</fullName>
        <shortName evidence="5">NAGSA dehydrogenase</shortName>
    </alternativeName>
</protein>
<evidence type="ECO:0000256" key="3">
    <source>
        <dbReference type="ARBA" id="ARBA00022857"/>
    </source>
</evidence>
<feature type="domain" description="Semialdehyde dehydrogenase NAD-binding" evidence="7">
    <location>
        <begin position="3"/>
        <end position="139"/>
    </location>
</feature>
<dbReference type="SUPFAM" id="SSF51735">
    <property type="entry name" value="NAD(P)-binding Rossmann-fold domains"/>
    <property type="match status" value="1"/>
</dbReference>
<evidence type="ECO:0000256" key="4">
    <source>
        <dbReference type="ARBA" id="ARBA00023002"/>
    </source>
</evidence>
<keyword evidence="4 5" id="KW-0560">Oxidoreductase</keyword>
<dbReference type="AlphaFoldDB" id="A0A6S6STU8"/>
<comment type="function">
    <text evidence="5">Catalyzes the NADPH-dependent reduction of N-acetyl-5-glutamyl phosphate to yield N-acetyl-L-glutamate 5-semialdehyde.</text>
</comment>
<dbReference type="NCBIfam" id="TIGR01850">
    <property type="entry name" value="argC"/>
    <property type="match status" value="1"/>
</dbReference>
<dbReference type="InterPro" id="IPR036291">
    <property type="entry name" value="NAD(P)-bd_dom_sf"/>
</dbReference>
<keyword evidence="1 5" id="KW-0055">Arginine biosynthesis</keyword>
<evidence type="ECO:0000256" key="6">
    <source>
        <dbReference type="PROSITE-ProRule" id="PRU10010"/>
    </source>
</evidence>
<dbReference type="CDD" id="cd23934">
    <property type="entry name" value="AGPR_1_C"/>
    <property type="match status" value="1"/>
</dbReference>
<dbReference type="InterPro" id="IPR000534">
    <property type="entry name" value="Semialdehyde_DH_NAD-bd"/>
</dbReference>
<dbReference type="SMART" id="SM00859">
    <property type="entry name" value="Semialdhyde_dh"/>
    <property type="match status" value="1"/>
</dbReference>
<dbReference type="PANTHER" id="PTHR32338:SF10">
    <property type="entry name" value="N-ACETYL-GAMMA-GLUTAMYL-PHOSPHATE REDUCTASE, CHLOROPLASTIC-RELATED"/>
    <property type="match status" value="1"/>
</dbReference>
<accession>A0A6S6STU8</accession>
<evidence type="ECO:0000256" key="5">
    <source>
        <dbReference type="HAMAP-Rule" id="MF_00150"/>
    </source>
</evidence>
<dbReference type="HAMAP" id="MF_00150">
    <property type="entry name" value="ArgC_type1"/>
    <property type="match status" value="1"/>
</dbReference>
<dbReference type="PANTHER" id="PTHR32338">
    <property type="entry name" value="N-ACETYL-GAMMA-GLUTAMYL-PHOSPHATE REDUCTASE, CHLOROPLASTIC-RELATED-RELATED"/>
    <property type="match status" value="1"/>
</dbReference>
<proteinExistence type="inferred from homology"/>
<evidence type="ECO:0000259" key="7">
    <source>
        <dbReference type="SMART" id="SM00859"/>
    </source>
</evidence>
<comment type="pathway">
    <text evidence="5">Amino-acid biosynthesis; L-arginine biosynthesis; N(2)-acetyl-L-ornithine from L-glutamate: step 3/4.</text>
</comment>
<keyword evidence="3 5" id="KW-0521">NADP</keyword>
<name>A0A6S6STU8_9BACT</name>
<evidence type="ECO:0000313" key="8">
    <source>
        <dbReference type="EMBL" id="CAA6808055.1"/>
    </source>
</evidence>
<dbReference type="EC" id="1.2.1.38" evidence="5"/>
<keyword evidence="2 5" id="KW-0028">Amino-acid biosynthesis</keyword>
<comment type="catalytic activity">
    <reaction evidence="5">
        <text>N-acetyl-L-glutamate 5-semialdehyde + phosphate + NADP(+) = N-acetyl-L-glutamyl 5-phosphate + NADPH + H(+)</text>
        <dbReference type="Rhea" id="RHEA:21588"/>
        <dbReference type="ChEBI" id="CHEBI:15378"/>
        <dbReference type="ChEBI" id="CHEBI:29123"/>
        <dbReference type="ChEBI" id="CHEBI:43474"/>
        <dbReference type="ChEBI" id="CHEBI:57783"/>
        <dbReference type="ChEBI" id="CHEBI:57936"/>
        <dbReference type="ChEBI" id="CHEBI:58349"/>
        <dbReference type="EC" id="1.2.1.38"/>
    </reaction>
</comment>